<protein>
    <submittedName>
        <fullName evidence="1">Uncharacterized protein</fullName>
    </submittedName>
</protein>
<name>A0A3B0MZ71_THEAN</name>
<proteinExistence type="predicted"/>
<organism evidence="1">
    <name type="scientific">Theileria annulata</name>
    <dbReference type="NCBI Taxonomy" id="5874"/>
    <lineage>
        <taxon>Eukaryota</taxon>
        <taxon>Sar</taxon>
        <taxon>Alveolata</taxon>
        <taxon>Apicomplexa</taxon>
        <taxon>Aconoidasida</taxon>
        <taxon>Piroplasmida</taxon>
        <taxon>Theileriidae</taxon>
        <taxon>Theileria</taxon>
    </lineage>
</organism>
<reference evidence="1" key="1">
    <citation type="submission" date="2018-07" db="EMBL/GenBank/DDBJ databases">
        <authorList>
            <person name="Quirk P.G."/>
            <person name="Krulwich T.A."/>
        </authorList>
    </citation>
    <scope>NUCLEOTIDE SEQUENCE</scope>
    <source>
        <strain evidence="1">Anand</strain>
    </source>
</reference>
<evidence type="ECO:0000313" key="1">
    <source>
        <dbReference type="EMBL" id="SVP89171.1"/>
    </source>
</evidence>
<gene>
    <name evidence="1" type="ORF">TAT_000102300</name>
    <name evidence="2" type="ORF">TAV_000101600</name>
</gene>
<dbReference type="AlphaFoldDB" id="A0A3B0MZ71"/>
<dbReference type="EMBL" id="UIVS01000001">
    <property type="protein sequence ID" value="SVP90311.1"/>
    <property type="molecule type" value="Genomic_DNA"/>
</dbReference>
<dbReference type="EMBL" id="UIVT01000001">
    <property type="protein sequence ID" value="SVP89171.1"/>
    <property type="molecule type" value="Genomic_DNA"/>
</dbReference>
<accession>A0A3B0MZ71</accession>
<evidence type="ECO:0000313" key="2">
    <source>
        <dbReference type="EMBL" id="SVP90311.1"/>
    </source>
</evidence>
<sequence>MIIFLYNYVLFSTFITVNSISLSYINTHNTFFTHNKRKGLNVVSRTGVCVPEDVGLFGRTMISYECFYTKDGRTQTGDEWEAEMREETKRNFPGVDKKVKKVKKVDENSTEPDAGFKRFEIPAPFNPTKMLLREGIPYLTISVWAPGLNVRDFTVFLNYSQNDYPDAYTEDCTILPSDTTEPSDLDEYYTTFENAEWEKPHKFSYHSTYNDLFNRMEKPDYGYADVDNDLVKPPLILINFPKNTIVNQWERATFGSKRDPKKRKQLSRIQRAYRPFSHIDLRDVKCIYKDSALQITMKLTHITPPPTHQKNYKLNIFTEGEIKPPKTLPLETVHGWMYNWHYFRKYDLNFDLSKFELPELTDQNKPNLVDDMTPRQVRRFIKESNELSKLD</sequence>
<dbReference type="VEuPathDB" id="PiroplasmaDB:TA16905"/>